<accession>A0AAW0FU87</accession>
<evidence type="ECO:0000256" key="7">
    <source>
        <dbReference type="ARBA" id="ARBA00023128"/>
    </source>
</evidence>
<keyword evidence="3 10" id="KW-0813">Transport</keyword>
<comment type="caution">
    <text evidence="12">The sequence shown here is derived from an EMBL/GenBank/DDBJ whole genome shotgun (WGS) entry which is preliminary data.</text>
</comment>
<dbReference type="InterPro" id="IPR050567">
    <property type="entry name" value="Mitochondrial_Carrier"/>
</dbReference>
<proteinExistence type="inferred from homology"/>
<dbReference type="GO" id="GO:0000064">
    <property type="term" value="F:L-ornithine transmembrane transporter activity"/>
    <property type="evidence" value="ECO:0007669"/>
    <property type="project" value="TreeGrafter"/>
</dbReference>
<reference evidence="12 13" key="1">
    <citation type="submission" date="2022-09" db="EMBL/GenBank/DDBJ databases">
        <authorList>
            <person name="Palmer J.M."/>
        </authorList>
    </citation>
    <scope>NUCLEOTIDE SEQUENCE [LARGE SCALE GENOMIC DNA]</scope>
    <source>
        <strain evidence="12 13">DSM 7382</strain>
    </source>
</reference>
<evidence type="ECO:0000313" key="12">
    <source>
        <dbReference type="EMBL" id="KAK7683144.1"/>
    </source>
</evidence>
<feature type="repeat" description="Solcar" evidence="9">
    <location>
        <begin position="252"/>
        <end position="344"/>
    </location>
</feature>
<dbReference type="Pfam" id="PF00153">
    <property type="entry name" value="Mito_carr"/>
    <property type="match status" value="3"/>
</dbReference>
<evidence type="ECO:0000256" key="10">
    <source>
        <dbReference type="RuleBase" id="RU000488"/>
    </source>
</evidence>
<dbReference type="InterPro" id="IPR023395">
    <property type="entry name" value="MCP_dom_sf"/>
</dbReference>
<name>A0AAW0FU87_9APHY</name>
<evidence type="ECO:0000313" key="13">
    <source>
        <dbReference type="Proteomes" id="UP001385951"/>
    </source>
</evidence>
<dbReference type="InterPro" id="IPR018108">
    <property type="entry name" value="MCP_transmembrane"/>
</dbReference>
<evidence type="ECO:0000256" key="2">
    <source>
        <dbReference type="ARBA" id="ARBA00006375"/>
    </source>
</evidence>
<dbReference type="GO" id="GO:1990575">
    <property type="term" value="P:mitochondrial L-ornithine transmembrane transport"/>
    <property type="evidence" value="ECO:0007669"/>
    <property type="project" value="TreeGrafter"/>
</dbReference>
<feature type="repeat" description="Solcar" evidence="9">
    <location>
        <begin position="120"/>
        <end position="229"/>
    </location>
</feature>
<dbReference type="SUPFAM" id="SSF103506">
    <property type="entry name" value="Mitochondrial carrier"/>
    <property type="match status" value="1"/>
</dbReference>
<keyword evidence="13" id="KW-1185">Reference proteome</keyword>
<feature type="transmembrane region" description="Helical" evidence="11">
    <location>
        <begin position="125"/>
        <end position="146"/>
    </location>
</feature>
<dbReference type="PANTHER" id="PTHR45624">
    <property type="entry name" value="MITOCHONDRIAL BASIC AMINO ACIDS TRANSPORTER-RELATED"/>
    <property type="match status" value="1"/>
</dbReference>
<evidence type="ECO:0000256" key="11">
    <source>
        <dbReference type="SAM" id="Phobius"/>
    </source>
</evidence>
<evidence type="ECO:0000256" key="4">
    <source>
        <dbReference type="ARBA" id="ARBA00022692"/>
    </source>
</evidence>
<dbReference type="Gene3D" id="1.50.40.10">
    <property type="entry name" value="Mitochondrial carrier domain"/>
    <property type="match status" value="1"/>
</dbReference>
<comment type="subcellular location">
    <subcellularLocation>
        <location evidence="1">Mitochondrion membrane</location>
        <topology evidence="1">Multi-pass membrane protein</topology>
    </subcellularLocation>
</comment>
<evidence type="ECO:0000256" key="3">
    <source>
        <dbReference type="ARBA" id="ARBA00022448"/>
    </source>
</evidence>
<dbReference type="PROSITE" id="PS50920">
    <property type="entry name" value="SOLCAR"/>
    <property type="match status" value="3"/>
</dbReference>
<dbReference type="GO" id="GO:0031966">
    <property type="term" value="C:mitochondrial membrane"/>
    <property type="evidence" value="ECO:0007669"/>
    <property type="project" value="UniProtKB-SubCell"/>
</dbReference>
<keyword evidence="5" id="KW-0677">Repeat</keyword>
<dbReference type="Proteomes" id="UP001385951">
    <property type="component" value="Unassembled WGS sequence"/>
</dbReference>
<keyword evidence="8 9" id="KW-0472">Membrane</keyword>
<evidence type="ECO:0000256" key="8">
    <source>
        <dbReference type="ARBA" id="ARBA00023136"/>
    </source>
</evidence>
<dbReference type="AlphaFoldDB" id="A0AAW0FU87"/>
<gene>
    <name evidence="12" type="ORF">QCA50_013817</name>
</gene>
<evidence type="ECO:0000256" key="9">
    <source>
        <dbReference type="PROSITE-ProRule" id="PRU00282"/>
    </source>
</evidence>
<feature type="transmembrane region" description="Helical" evidence="11">
    <location>
        <begin position="315"/>
        <end position="338"/>
    </location>
</feature>
<organism evidence="12 13">
    <name type="scientific">Cerrena zonata</name>
    <dbReference type="NCBI Taxonomy" id="2478898"/>
    <lineage>
        <taxon>Eukaryota</taxon>
        <taxon>Fungi</taxon>
        <taxon>Dikarya</taxon>
        <taxon>Basidiomycota</taxon>
        <taxon>Agaricomycotina</taxon>
        <taxon>Agaricomycetes</taxon>
        <taxon>Polyporales</taxon>
        <taxon>Cerrenaceae</taxon>
        <taxon>Cerrena</taxon>
    </lineage>
</organism>
<evidence type="ECO:0000256" key="6">
    <source>
        <dbReference type="ARBA" id="ARBA00022989"/>
    </source>
</evidence>
<feature type="repeat" description="Solcar" evidence="9">
    <location>
        <begin position="19"/>
        <end position="107"/>
    </location>
</feature>
<dbReference type="PANTHER" id="PTHR45624:SF31">
    <property type="entry name" value="MITOCHONDRIAL ORNITHINE TRANSPORTER 1"/>
    <property type="match status" value="1"/>
</dbReference>
<dbReference type="EMBL" id="JASBNA010000032">
    <property type="protein sequence ID" value="KAK7683144.1"/>
    <property type="molecule type" value="Genomic_DNA"/>
</dbReference>
<keyword evidence="6 11" id="KW-1133">Transmembrane helix</keyword>
<evidence type="ECO:0000256" key="1">
    <source>
        <dbReference type="ARBA" id="ARBA00004225"/>
    </source>
</evidence>
<protein>
    <recommendedName>
        <fullName evidence="14">Mitochondrial carrier</fullName>
    </recommendedName>
</protein>
<evidence type="ECO:0008006" key="14">
    <source>
        <dbReference type="Google" id="ProtNLM"/>
    </source>
</evidence>
<evidence type="ECO:0000256" key="5">
    <source>
        <dbReference type="ARBA" id="ARBA00022737"/>
    </source>
</evidence>
<keyword evidence="7" id="KW-0496">Mitochondrion</keyword>
<comment type="similarity">
    <text evidence="2 10">Belongs to the mitochondrial carrier (TC 2.A.29) family.</text>
</comment>
<sequence>MEASPDALAQDGSSSSVSMRAAKDISFGCAAGMIAKVFEHPFDLTKVRLQSQVLDATARFNGPIDCLKQTFMKEGIRGLYRGLPAPIVGAMTENAALFFSYNELQNVLRKAINKPLSQELTLGELGIAAAGAGAITSFFLTPIELVKCKMQVQMLMAPAVSIEAAGGSAAASLHPTPSFSKLPGPIAVLTSVVRTSGLRGLWLGHTGTLLRETGGGAAWFGTKEAVARFLLSRRQHPEFSGDEPQHLKKPELHGWESAVAGASAGVAYNVALFPADTVKSAMQTEAELRPRGPGQPQQSFASTFRAMYKAGGWKGLYAGCGVTVARAIPSSALIFLIYDKLNSHFS</sequence>
<keyword evidence="4 9" id="KW-0812">Transmembrane</keyword>